<sequence length="269" mass="28680">MTKSGTTNGTTTGRTMTAKSPNPDWLNTIELCDGVKAWYTSRGDNADPDDAYSHFNICHYTGDSEAHIASCRHALCNAVGIEPERLIVPRQTHSINCVTIDRLPVDNDMLQGVDALVTSLDNTAIGISTADCVPVLMADPVNCIIAAAHAGWRGAIGGIANVTLSQMLAKGADISCIHVAMGPCICSRCFEVGDEVASQFPASCVTRNPVTGKPHVDLAAYLRQSLIEAGIKEENITMPPGCTRCNPSQLFSARVLGINSGRIFTFIMQ</sequence>
<feature type="compositionally biased region" description="Low complexity" evidence="11">
    <location>
        <begin position="1"/>
        <end position="17"/>
    </location>
</feature>
<dbReference type="PANTHER" id="PTHR30616">
    <property type="entry name" value="UNCHARACTERIZED PROTEIN YFIH"/>
    <property type="match status" value="1"/>
</dbReference>
<keyword evidence="4" id="KW-0479">Metal-binding</keyword>
<comment type="catalytic activity">
    <reaction evidence="9">
        <text>S-methyl-5'-thioadenosine + phosphate = 5-(methylsulfanyl)-alpha-D-ribose 1-phosphate + adenine</text>
        <dbReference type="Rhea" id="RHEA:11852"/>
        <dbReference type="ChEBI" id="CHEBI:16708"/>
        <dbReference type="ChEBI" id="CHEBI:17509"/>
        <dbReference type="ChEBI" id="CHEBI:43474"/>
        <dbReference type="ChEBI" id="CHEBI:58533"/>
        <dbReference type="EC" id="2.4.2.28"/>
    </reaction>
    <physiologicalReaction direction="left-to-right" evidence="9">
        <dbReference type="Rhea" id="RHEA:11853"/>
    </physiologicalReaction>
</comment>
<dbReference type="InterPro" id="IPR011324">
    <property type="entry name" value="Cytotoxic_necrot_fac-like_cat"/>
</dbReference>
<dbReference type="SUPFAM" id="SSF64438">
    <property type="entry name" value="CNF1/YfiH-like putative cysteine hydrolases"/>
    <property type="match status" value="1"/>
</dbReference>
<evidence type="ECO:0000256" key="9">
    <source>
        <dbReference type="ARBA" id="ARBA00049893"/>
    </source>
</evidence>
<name>A0A4P7VLC0_9BACT</name>
<comment type="catalytic activity">
    <reaction evidence="1">
        <text>inosine + phosphate = alpha-D-ribose 1-phosphate + hypoxanthine</text>
        <dbReference type="Rhea" id="RHEA:27646"/>
        <dbReference type="ChEBI" id="CHEBI:17368"/>
        <dbReference type="ChEBI" id="CHEBI:17596"/>
        <dbReference type="ChEBI" id="CHEBI:43474"/>
        <dbReference type="ChEBI" id="CHEBI:57720"/>
        <dbReference type="EC" id="2.4.2.1"/>
    </reaction>
    <physiologicalReaction direction="left-to-right" evidence="1">
        <dbReference type="Rhea" id="RHEA:27647"/>
    </physiologicalReaction>
</comment>
<organism evidence="12 13">
    <name type="scientific">Muribaculum gordoncarteri</name>
    <dbReference type="NCBI Taxonomy" id="2530390"/>
    <lineage>
        <taxon>Bacteria</taxon>
        <taxon>Pseudomonadati</taxon>
        <taxon>Bacteroidota</taxon>
        <taxon>Bacteroidia</taxon>
        <taxon>Bacteroidales</taxon>
        <taxon>Muribaculaceae</taxon>
        <taxon>Muribaculum</taxon>
    </lineage>
</organism>
<evidence type="ECO:0000256" key="6">
    <source>
        <dbReference type="ARBA" id="ARBA00022833"/>
    </source>
</evidence>
<dbReference type="GO" id="GO:0017061">
    <property type="term" value="F:S-methyl-5-thioadenosine phosphorylase activity"/>
    <property type="evidence" value="ECO:0007669"/>
    <property type="project" value="UniProtKB-EC"/>
</dbReference>
<evidence type="ECO:0000256" key="10">
    <source>
        <dbReference type="RuleBase" id="RU361274"/>
    </source>
</evidence>
<comment type="catalytic activity">
    <reaction evidence="8">
        <text>adenosine + phosphate = alpha-D-ribose 1-phosphate + adenine</text>
        <dbReference type="Rhea" id="RHEA:27642"/>
        <dbReference type="ChEBI" id="CHEBI:16335"/>
        <dbReference type="ChEBI" id="CHEBI:16708"/>
        <dbReference type="ChEBI" id="CHEBI:43474"/>
        <dbReference type="ChEBI" id="CHEBI:57720"/>
        <dbReference type="EC" id="2.4.2.1"/>
    </reaction>
    <physiologicalReaction direction="left-to-right" evidence="8">
        <dbReference type="Rhea" id="RHEA:27643"/>
    </physiologicalReaction>
</comment>
<evidence type="ECO:0000256" key="8">
    <source>
        <dbReference type="ARBA" id="ARBA00048968"/>
    </source>
</evidence>
<dbReference type="AlphaFoldDB" id="A0A4P7VLC0"/>
<dbReference type="CDD" id="cd16833">
    <property type="entry name" value="YfiH"/>
    <property type="match status" value="1"/>
</dbReference>
<feature type="region of interest" description="Disordered" evidence="11">
    <location>
        <begin position="1"/>
        <end position="22"/>
    </location>
</feature>
<evidence type="ECO:0000256" key="11">
    <source>
        <dbReference type="SAM" id="MobiDB-lite"/>
    </source>
</evidence>
<dbReference type="PANTHER" id="PTHR30616:SF2">
    <property type="entry name" value="PURINE NUCLEOSIDE PHOSPHORYLASE LACC1"/>
    <property type="match status" value="1"/>
</dbReference>
<proteinExistence type="inferred from homology"/>
<dbReference type="Proteomes" id="UP000297031">
    <property type="component" value="Chromosome"/>
</dbReference>
<keyword evidence="6" id="KW-0862">Zinc</keyword>
<dbReference type="GO" id="GO:0016787">
    <property type="term" value="F:hydrolase activity"/>
    <property type="evidence" value="ECO:0007669"/>
    <property type="project" value="UniProtKB-KW"/>
</dbReference>
<reference evidence="12 13" key="1">
    <citation type="submission" date="2019-02" db="EMBL/GenBank/DDBJ databases">
        <title>Isolation and identification of novel species under the genus Muribaculum.</title>
        <authorList>
            <person name="Miyake S."/>
            <person name="Ding Y."/>
            <person name="Low A."/>
            <person name="Soh M."/>
            <person name="Seedorf H."/>
        </authorList>
    </citation>
    <scope>NUCLEOTIDE SEQUENCE [LARGE SCALE GENOMIC DNA]</scope>
    <source>
        <strain evidence="12 13">TLL-A4</strain>
    </source>
</reference>
<evidence type="ECO:0000313" key="13">
    <source>
        <dbReference type="Proteomes" id="UP000297031"/>
    </source>
</evidence>
<evidence type="ECO:0000256" key="3">
    <source>
        <dbReference type="ARBA" id="ARBA00022679"/>
    </source>
</evidence>
<keyword evidence="5" id="KW-0378">Hydrolase</keyword>
<dbReference type="InterPro" id="IPR038371">
    <property type="entry name" value="Cu_polyphenol_OxRdtase_sf"/>
</dbReference>
<dbReference type="Gene3D" id="3.60.140.10">
    <property type="entry name" value="CNF1/YfiH-like putative cysteine hydrolases"/>
    <property type="match status" value="1"/>
</dbReference>
<comment type="similarity">
    <text evidence="2 10">Belongs to the purine nucleoside phosphorylase YfiH/LACC1 family.</text>
</comment>
<dbReference type="InterPro" id="IPR003730">
    <property type="entry name" value="Cu_polyphenol_OxRdtase"/>
</dbReference>
<evidence type="ECO:0000313" key="12">
    <source>
        <dbReference type="EMBL" id="QCD36363.1"/>
    </source>
</evidence>
<evidence type="ECO:0000256" key="7">
    <source>
        <dbReference type="ARBA" id="ARBA00047989"/>
    </source>
</evidence>
<dbReference type="Pfam" id="PF02578">
    <property type="entry name" value="Cu-oxidase_4"/>
    <property type="match status" value="1"/>
</dbReference>
<evidence type="ECO:0000256" key="2">
    <source>
        <dbReference type="ARBA" id="ARBA00007353"/>
    </source>
</evidence>
<dbReference type="KEGG" id="mgod:E7746_10965"/>
<evidence type="ECO:0000256" key="4">
    <source>
        <dbReference type="ARBA" id="ARBA00022723"/>
    </source>
</evidence>
<evidence type="ECO:0000256" key="5">
    <source>
        <dbReference type="ARBA" id="ARBA00022801"/>
    </source>
</evidence>
<keyword evidence="3" id="KW-0808">Transferase</keyword>
<comment type="catalytic activity">
    <reaction evidence="7">
        <text>adenosine + H2O + H(+) = inosine + NH4(+)</text>
        <dbReference type="Rhea" id="RHEA:24408"/>
        <dbReference type="ChEBI" id="CHEBI:15377"/>
        <dbReference type="ChEBI" id="CHEBI:15378"/>
        <dbReference type="ChEBI" id="CHEBI:16335"/>
        <dbReference type="ChEBI" id="CHEBI:17596"/>
        <dbReference type="ChEBI" id="CHEBI:28938"/>
        <dbReference type="EC" id="3.5.4.4"/>
    </reaction>
    <physiologicalReaction direction="left-to-right" evidence="7">
        <dbReference type="Rhea" id="RHEA:24409"/>
    </physiologicalReaction>
</comment>
<dbReference type="EMBL" id="CP039393">
    <property type="protein sequence ID" value="QCD36363.1"/>
    <property type="molecule type" value="Genomic_DNA"/>
</dbReference>
<evidence type="ECO:0000256" key="1">
    <source>
        <dbReference type="ARBA" id="ARBA00000553"/>
    </source>
</evidence>
<dbReference type="GO" id="GO:0005507">
    <property type="term" value="F:copper ion binding"/>
    <property type="evidence" value="ECO:0007669"/>
    <property type="project" value="TreeGrafter"/>
</dbReference>
<gene>
    <name evidence="12" type="primary">pgeF</name>
    <name evidence="12" type="ORF">E7746_10965</name>
</gene>
<accession>A0A4P7VLC0</accession>
<keyword evidence="13" id="KW-1185">Reference proteome</keyword>
<protein>
    <recommendedName>
        <fullName evidence="10">Purine nucleoside phosphorylase</fullName>
    </recommendedName>
</protein>
<dbReference type="NCBIfam" id="TIGR00726">
    <property type="entry name" value="peptidoglycan editing factor PgeF"/>
    <property type="match status" value="1"/>
</dbReference>
<dbReference type="OrthoDB" id="4279at2"/>